<sequence>MELPQQNRVTGRTKDGDEKGAAGEMGIQALMDVRCKNLVNPVCDWLGEIYEPASREFVIPGRGRLPLDEESVFCTLGVPRGEIKVPYEVNNKIEEALFARLFPGMASMPNTTVLATSLEGMKTHGEAKLKDIKNMNWCKFITDFLHDAFSNKMYQKGYRLHLMLMYVDRLDLSTVDFTGIEGPPPPHKFAVFAWTYDVVKAVLATDRITDTKYGKLQLMAKHAIDYNVFGGPQNFGKWMDVHSAPSCPAEYDYNSSQELPDTQDELDGDASLDKDDDDDMENVKHETDDDEHVEVPVGGKKDKAATNVPPPEEVIEQKVARDTGVSLSKRGRAPEDVGQGSVGKRSRTDPVA</sequence>
<accession>A0A7H4LCW9</accession>
<gene>
    <name evidence="2" type="ORF">CAMPLR22A2D_LOCUS1055</name>
</gene>
<feature type="compositionally biased region" description="Basic and acidic residues" evidence="1">
    <location>
        <begin position="12"/>
        <end position="21"/>
    </location>
</feature>
<protein>
    <submittedName>
        <fullName evidence="2">Uncharacterized protein</fullName>
    </submittedName>
</protein>
<evidence type="ECO:0000256" key="1">
    <source>
        <dbReference type="SAM" id="MobiDB-lite"/>
    </source>
</evidence>
<organism evidence="2 3">
    <name type="scientific">Triticum aestivum</name>
    <name type="common">Wheat</name>
    <dbReference type="NCBI Taxonomy" id="4565"/>
    <lineage>
        <taxon>Eukaryota</taxon>
        <taxon>Viridiplantae</taxon>
        <taxon>Streptophyta</taxon>
        <taxon>Embryophyta</taxon>
        <taxon>Tracheophyta</taxon>
        <taxon>Spermatophyta</taxon>
        <taxon>Magnoliopsida</taxon>
        <taxon>Liliopsida</taxon>
        <taxon>Poales</taxon>
        <taxon>Poaceae</taxon>
        <taxon>BOP clade</taxon>
        <taxon>Pooideae</taxon>
        <taxon>Triticodae</taxon>
        <taxon>Triticeae</taxon>
        <taxon>Triticinae</taxon>
        <taxon>Triticum</taxon>
    </lineage>
</organism>
<dbReference type="AlphaFoldDB" id="A0A7H4LCW9"/>
<dbReference type="EMBL" id="LS480641">
    <property type="protein sequence ID" value="SPT16457.1"/>
    <property type="molecule type" value="Genomic_DNA"/>
</dbReference>
<evidence type="ECO:0000313" key="3">
    <source>
        <dbReference type="Proteomes" id="UP000280104"/>
    </source>
</evidence>
<dbReference type="PANTHER" id="PTHR34835:SF80">
    <property type="entry name" value="UBIQUITIN-LIKE PROTEASE FAMILY PROFILE DOMAIN-CONTAINING PROTEIN"/>
    <property type="match status" value="1"/>
</dbReference>
<feature type="compositionally biased region" description="Polar residues" evidence="1">
    <location>
        <begin position="1"/>
        <end position="10"/>
    </location>
</feature>
<proteinExistence type="predicted"/>
<reference evidence="2 3" key="1">
    <citation type="submission" date="2018-05" db="EMBL/GenBank/DDBJ databases">
        <authorList>
            <person name="Thind KAUR A."/>
        </authorList>
    </citation>
    <scope>NUCLEOTIDE SEQUENCE [LARGE SCALE GENOMIC DNA]</scope>
</reference>
<feature type="region of interest" description="Disordered" evidence="1">
    <location>
        <begin position="249"/>
        <end position="352"/>
    </location>
</feature>
<name>A0A7H4LCW9_WHEAT</name>
<evidence type="ECO:0000313" key="2">
    <source>
        <dbReference type="EMBL" id="SPT16457.1"/>
    </source>
</evidence>
<dbReference type="Proteomes" id="UP000280104">
    <property type="component" value="Chromosome II"/>
</dbReference>
<dbReference type="PANTHER" id="PTHR34835">
    <property type="entry name" value="OS07G0283600 PROTEIN-RELATED"/>
    <property type="match status" value="1"/>
</dbReference>
<feature type="compositionally biased region" description="Acidic residues" evidence="1">
    <location>
        <begin position="261"/>
        <end position="280"/>
    </location>
</feature>
<feature type="region of interest" description="Disordered" evidence="1">
    <location>
        <begin position="1"/>
        <end position="21"/>
    </location>
</feature>